<dbReference type="InterPro" id="IPR041075">
    <property type="entry name" value="NOD1/2_WH"/>
</dbReference>
<dbReference type="Ensembl" id="ENSPNAT00000080670.1">
    <property type="protein sequence ID" value="ENSPNAP00000048273.1"/>
    <property type="gene ID" value="ENSPNAG00000021975.2"/>
</dbReference>
<dbReference type="Pfam" id="PF13516">
    <property type="entry name" value="LRR_6"/>
    <property type="match status" value="23"/>
</dbReference>
<evidence type="ECO:0000256" key="1">
    <source>
        <dbReference type="ARBA" id="ARBA00004496"/>
    </source>
</evidence>
<dbReference type="InterPro" id="IPR027417">
    <property type="entry name" value="P-loop_NTPase"/>
</dbReference>
<evidence type="ECO:0000313" key="8">
    <source>
        <dbReference type="Ensembl" id="ENSPNAP00000048273.1"/>
    </source>
</evidence>
<reference evidence="8" key="3">
    <citation type="submission" date="2025-09" db="UniProtKB">
        <authorList>
            <consortium name="Ensembl"/>
        </authorList>
    </citation>
    <scope>IDENTIFICATION</scope>
</reference>
<dbReference type="Gene3D" id="3.80.10.10">
    <property type="entry name" value="Ribonuclease Inhibitor"/>
    <property type="match status" value="11"/>
</dbReference>
<dbReference type="InterPro" id="IPR051261">
    <property type="entry name" value="NLR"/>
</dbReference>
<dbReference type="Pfam" id="PF17779">
    <property type="entry name" value="WHD_NOD2"/>
    <property type="match status" value="1"/>
</dbReference>
<dbReference type="GO" id="GO:0005737">
    <property type="term" value="C:cytoplasm"/>
    <property type="evidence" value="ECO:0007669"/>
    <property type="project" value="UniProtKB-SubCell"/>
</dbReference>
<dbReference type="InterPro" id="IPR032675">
    <property type="entry name" value="LRR_dom_sf"/>
</dbReference>
<dbReference type="Proteomes" id="UP001501920">
    <property type="component" value="Chromosome 16"/>
</dbReference>
<keyword evidence="3" id="KW-0433">Leucine-rich repeat</keyword>
<reference evidence="8 9" key="1">
    <citation type="submission" date="2020-10" db="EMBL/GenBank/DDBJ databases">
        <title>Pygocentrus nattereri (red-bellied piranha) genome, fPygNat1, primary haplotype.</title>
        <authorList>
            <person name="Myers G."/>
            <person name="Meyer A."/>
            <person name="Karagic N."/>
            <person name="Pippel M."/>
            <person name="Winkler S."/>
            <person name="Tracey A."/>
            <person name="Wood J."/>
            <person name="Formenti G."/>
            <person name="Howe K."/>
            <person name="Fedrigo O."/>
            <person name="Jarvis E.D."/>
        </authorList>
    </citation>
    <scope>NUCLEOTIDE SEQUENCE [LARGE SCALE GENOMIC DNA]</scope>
</reference>
<organism evidence="8 9">
    <name type="scientific">Pygocentrus nattereri</name>
    <name type="common">Red-bellied piranha</name>
    <dbReference type="NCBI Taxonomy" id="42514"/>
    <lineage>
        <taxon>Eukaryota</taxon>
        <taxon>Metazoa</taxon>
        <taxon>Chordata</taxon>
        <taxon>Craniata</taxon>
        <taxon>Vertebrata</taxon>
        <taxon>Euteleostomi</taxon>
        <taxon>Actinopterygii</taxon>
        <taxon>Neopterygii</taxon>
        <taxon>Teleostei</taxon>
        <taxon>Ostariophysi</taxon>
        <taxon>Characiformes</taxon>
        <taxon>Characoidei</taxon>
        <taxon>Pygocentrus</taxon>
    </lineage>
</organism>
<evidence type="ECO:0000256" key="2">
    <source>
        <dbReference type="ARBA" id="ARBA00022490"/>
    </source>
</evidence>
<dbReference type="GO" id="GO:0005524">
    <property type="term" value="F:ATP binding"/>
    <property type="evidence" value="ECO:0007669"/>
    <property type="project" value="UniProtKB-KW"/>
</dbReference>
<keyword evidence="5" id="KW-0547">Nucleotide-binding</keyword>
<sequence length="2623" mass="287787">MAEYQKVETSEIGLLQKHSESERYQSGSKSRGKLQKKIDDLFNIFDALERKIIGLVKHELEMYKKLLRRQNTKYNRKVEQSKGSLRHEVLNITVSFLRDMEHEDLADALQNEMIELIQRPLKKRMKEKCLHVYEGIAKQGESTSLNTIYTDLYITEGGAGQVNKEHEVRLIEKNNVRRDTNQMEQEVQITCVDMFKPLPEEDKPIRTVLTQGVAGIGKSICVQKFILDWAEGIKYQDIQLIFPLPFRELNLKKKGRHSLMDIIYLFFPETKGLRLSDQNNVLFIFDGLDECQLPLAFQKNEILNNVSTSAPLDAVLTNLIKGNLLPSALIWITTRPAATSKIPAECIDRVTEVRGFNDEQKEEYFRKRIGDQDLASKIIDHIKESRSLHIMCHIPVFCWISATVLQRILEETDSEETPKTLTQMYTCFLIYQTIQGNVKYTGKNALDIPWDKEGIHSLGKLAFQHLKENSLIFYSTDLDTCGIDPSKISVYSGLCTQETVRFQDTVYSFVHLSIQEFLAAVFGYISLRNNQKNVLDHQSESQESKKTEVIDFLKTAVDEALKSDHGHLDLFLRFLLGLSLESNEKLIQGLLTQKGSRSDCQKDIVEYIKLKFKENPSPERSINLFYCLNELNDDSLVKEIQSYMNSGRLSEAELSPAQWSALVFVLLTSKEKLEVFDLKKFIRSDECLIRLQSVLKEATSALLSECNLTKRSCSALSKVLSSESSKLTLLDLSGNPIQDRGVELLSAGLESANCKLETLGLSFCSITEEGYAALASTLKSNPSSHLMELDLTGNDPGDTGVQKLINLPDDPNSKLKKLRLLKSSTAEEACDSVTKVLGINPLLLRELDLSGKLQGDSEMKKISDLLQDSHCRPNKLLLNKCSITEEGCAALSSALYSNPSHLIELDLSENQLGTSGVKKICEMLKNPQSVLQHLQLSFCSITEEGYAALASALKSKPSSHLMELDLSGNDPGDTGVKKLINLLDDPNSKLKKLRLLKSSTAEEACDSLTKVLGINPLLLRELDLSGKLQGDSEMKKISDLLEDSHCRPNKLLLNKCTITKKGCPALSSALCSNLSHLIELDLSENLLGNSGVKKICEMLKNPQSVLQKLQLSFCSITEEGYAALASALKSNPSSHLMELDLTGNDPGDTGVQKIIKLLDDPNSKLKKLRLLKSSTAEEVCDSLTKVLGINPLLLRELDLSGKLQGDSEMKKISDLLEDSHCRPNKLLLNKNSITMKGCAALSSALCSNPSHLIELDLSDNLLGTSGVKKICEMLKNPQSVLQKLQLSFCSITEEGYAALGSALKSNRSSHLIELDIRGNNPGDTGVKKLVDLQDDPNSNLKKLRLLNSSMAEEVCDSLTKVLGINPLLLRELDLSGKLQGDSEMKKISDLLEDSHCRPNKLLLNKNSITKKGCAALSSALCSNPSHLIELDLSENQLGTSGVKKICSLLNNHYCKLQNLGLSFCSITQEGYAALASSLKSNPSSQLIELDLRGNNPGDRGVKMLTDLLEDSNCQLKKTRLLNSSAAEEVCDSLTKVLGINPLLLSDLDLSGKIQGDSEMRKVSDLLEDSHCRTQKLKLNKSSITEEGCAALSSALCSNPSHLIELDLSQNELGDSGVKKICSLLNNQGCKLMKVGLSFCSITEEGYAALASALTSNRSSHLKELDLRGNDPGHTGVKKLINLLEDTNSNLKKLRFLKAPAAEEICDSLTKVVGTNPLLLRELDLSGKTQGVSELQQLCSLLEDAHCKIEKLGLSNCSIIPESCAVLASILSLDSSSVRKMDLSNNNLQDSGMQHLTGGLTNANCKLEIMMLKTCALTKESCSALADVLNSKYSHLNELDMSNNNLEDSGVVQLSAGLKDPHSSLKIIRLSNSSITEDGCGALASALKSNPSHLMDLDLSENIVENSGVKQLCDLLMNSNCMLQKLNLSFCRITEDGYVALASTLKSNPSSHLIELDLRGNDPGDTGVKKLTDLLEDPNCKLKTLRLLKSFAAEEACGFLTKALGINPLLLRDLDLSGKTQGDSGMKKLCDLLEDSHCKTRKLKLNKSSITEEGCAALSSALCSNPSHLIELDLSENQLGTSGVKKICGVLGNTLFKLSKLELGNCSITDEGCAALASAFRTNPLHLRELNLSGNNVGNFGVKHLSELLMHSQSSLEKLHLSFCTVTEEGYAALASSLKSKPSSHLIQLDLRGNNPGDTGVKKLMDLLDNPNCKLKTLRLLKSSIEEEVCDSLTKVLGISPLLLTELDLSGKIQGNSEMKKLSDLLEDSHCRPKTLKINKSSITEEGCAALSSALCSNPSHLIELDLSENQLGDSGVKKICSLLKKSNCKLSKLNLSFCNVTEGGYTALSSALKSNSSSHLVELDLRGNNPGDRGVKMLTDLVDDPNYKLKTLRLLNSSTAEEFCDSLTKALGKNPLLLRELDLSGKIQGDSGMKKLSDLLEDSHCRITKLLLTRGSITAEGCAALASALCSNPSHLIELDLSENQLGDSGVKKICSLLNTLHCKLKKLNLSFCSLTEKGYVALASALKSSPSSLLTELDLRGNNPGDTGVKILTDIFGDSRKTLRLLKSSDAEEACTFLNKSLGQNPLLQRELDLSRTELKDIKVKQLCALLEDPHYRLEKLT</sequence>
<evidence type="ECO:0000256" key="5">
    <source>
        <dbReference type="ARBA" id="ARBA00022741"/>
    </source>
</evidence>
<dbReference type="Gene3D" id="3.40.50.300">
    <property type="entry name" value="P-loop containing nucleotide triphosphate hydrolases"/>
    <property type="match status" value="1"/>
</dbReference>
<dbReference type="SMART" id="SM01288">
    <property type="entry name" value="FISNA"/>
    <property type="match status" value="1"/>
</dbReference>
<dbReference type="Pfam" id="PF05729">
    <property type="entry name" value="NACHT"/>
    <property type="match status" value="1"/>
</dbReference>
<dbReference type="PANTHER" id="PTHR24106">
    <property type="entry name" value="NACHT, LRR AND CARD DOMAINS-CONTAINING"/>
    <property type="match status" value="1"/>
</dbReference>
<dbReference type="SMART" id="SM00368">
    <property type="entry name" value="LRR_RI"/>
    <property type="match status" value="47"/>
</dbReference>
<comment type="subcellular location">
    <subcellularLocation>
        <location evidence="1">Cytoplasm</location>
    </subcellularLocation>
</comment>
<dbReference type="SMART" id="SM00364">
    <property type="entry name" value="LRR_BAC"/>
    <property type="match status" value="8"/>
</dbReference>
<accession>A0AAR2J8B2</accession>
<evidence type="ECO:0000256" key="6">
    <source>
        <dbReference type="ARBA" id="ARBA00022840"/>
    </source>
</evidence>
<dbReference type="FunFam" id="3.80.10.10:FF:000782">
    <property type="entry name" value="Si:ch211-196h16.4"/>
    <property type="match status" value="4"/>
</dbReference>
<evidence type="ECO:0000256" key="3">
    <source>
        <dbReference type="ARBA" id="ARBA00022614"/>
    </source>
</evidence>
<dbReference type="SUPFAM" id="SSF52540">
    <property type="entry name" value="P-loop containing nucleoside triphosphate hydrolases"/>
    <property type="match status" value="1"/>
</dbReference>
<dbReference type="FunFam" id="3.40.50.300:FF:000210">
    <property type="entry name" value="Si:dkey-16p6.1"/>
    <property type="match status" value="1"/>
</dbReference>
<name>A0AAR2J8B2_PYGNA</name>
<dbReference type="InterPro" id="IPR029495">
    <property type="entry name" value="NACHT-assoc"/>
</dbReference>
<dbReference type="FunFam" id="3.80.10.10:FF:000100">
    <property type="entry name" value="Si:dkey-11n14.1"/>
    <property type="match status" value="1"/>
</dbReference>
<dbReference type="PROSITE" id="PS50837">
    <property type="entry name" value="NACHT"/>
    <property type="match status" value="1"/>
</dbReference>
<evidence type="ECO:0000256" key="4">
    <source>
        <dbReference type="ARBA" id="ARBA00022737"/>
    </source>
</evidence>
<feature type="domain" description="NACHT" evidence="7">
    <location>
        <begin position="206"/>
        <end position="338"/>
    </location>
</feature>
<dbReference type="InterPro" id="IPR006553">
    <property type="entry name" value="Leu-rich_rpt_Cys-con_subtyp"/>
</dbReference>
<proteinExistence type="predicted"/>
<dbReference type="SMART" id="SM00365">
    <property type="entry name" value="LRR_SD22"/>
    <property type="match status" value="9"/>
</dbReference>
<dbReference type="InterPro" id="IPR041267">
    <property type="entry name" value="NLRP_HD2"/>
</dbReference>
<keyword evidence="6" id="KW-0067">ATP-binding</keyword>
<dbReference type="Pfam" id="PF14484">
    <property type="entry name" value="FISNA"/>
    <property type="match status" value="1"/>
</dbReference>
<protein>
    <recommendedName>
        <fullName evidence="7">NACHT domain-containing protein</fullName>
    </recommendedName>
</protein>
<dbReference type="Pfam" id="PF17776">
    <property type="entry name" value="NLRC4_HD2"/>
    <property type="match status" value="1"/>
</dbReference>
<reference evidence="8" key="2">
    <citation type="submission" date="2025-08" db="UniProtKB">
        <authorList>
            <consortium name="Ensembl"/>
        </authorList>
    </citation>
    <scope>IDENTIFICATION</scope>
</reference>
<keyword evidence="9" id="KW-1185">Reference proteome</keyword>
<evidence type="ECO:0000313" key="9">
    <source>
        <dbReference type="Proteomes" id="UP001501920"/>
    </source>
</evidence>
<evidence type="ECO:0000259" key="7">
    <source>
        <dbReference type="PROSITE" id="PS50837"/>
    </source>
</evidence>
<dbReference type="InterPro" id="IPR007111">
    <property type="entry name" value="NACHT_NTPase"/>
</dbReference>
<dbReference type="GeneTree" id="ENSGT01150000286927"/>
<dbReference type="InterPro" id="IPR001611">
    <property type="entry name" value="Leu-rich_rpt"/>
</dbReference>
<keyword evidence="4" id="KW-0677">Repeat</keyword>
<dbReference type="SMART" id="SM00367">
    <property type="entry name" value="LRR_CC"/>
    <property type="match status" value="13"/>
</dbReference>
<keyword evidence="2" id="KW-0963">Cytoplasm</keyword>
<dbReference type="SUPFAM" id="SSF52047">
    <property type="entry name" value="RNI-like"/>
    <property type="match status" value="7"/>
</dbReference>